<evidence type="ECO:0000256" key="4">
    <source>
        <dbReference type="ARBA" id="ARBA00030643"/>
    </source>
</evidence>
<reference evidence="8" key="1">
    <citation type="submission" date="2011-08" db="EMBL/GenBank/DDBJ databases">
        <authorList>
            <person name="Rombauts S."/>
        </authorList>
    </citation>
    <scope>NUCLEOTIDE SEQUENCE</scope>
    <source>
        <strain evidence="8">London</strain>
    </source>
</reference>
<dbReference type="Gene3D" id="3.30.1060.10">
    <property type="entry name" value="Peptide methionine sulphoxide reductase MsrA"/>
    <property type="match status" value="1"/>
</dbReference>
<dbReference type="HAMAP" id="MF_01401">
    <property type="entry name" value="MsrA"/>
    <property type="match status" value="1"/>
</dbReference>
<dbReference type="FunFam" id="3.30.1060.10:FF:000004">
    <property type="entry name" value="Peptide methionine sulfoxide reductase A5"/>
    <property type="match status" value="1"/>
</dbReference>
<organism evidence="7 8">
    <name type="scientific">Tetranychus urticae</name>
    <name type="common">Two-spotted spider mite</name>
    <dbReference type="NCBI Taxonomy" id="32264"/>
    <lineage>
        <taxon>Eukaryota</taxon>
        <taxon>Metazoa</taxon>
        <taxon>Ecdysozoa</taxon>
        <taxon>Arthropoda</taxon>
        <taxon>Chelicerata</taxon>
        <taxon>Arachnida</taxon>
        <taxon>Acari</taxon>
        <taxon>Acariformes</taxon>
        <taxon>Trombidiformes</taxon>
        <taxon>Prostigmata</taxon>
        <taxon>Eleutherengona</taxon>
        <taxon>Raphignathae</taxon>
        <taxon>Tetranychoidea</taxon>
        <taxon>Tetranychidae</taxon>
        <taxon>Tetranychus</taxon>
    </lineage>
</organism>
<keyword evidence="8" id="KW-1185">Reference proteome</keyword>
<dbReference type="PANTHER" id="PTHR43774:SF1">
    <property type="entry name" value="PEPTIDE METHIONINE SULFOXIDE REDUCTASE MSRA 2"/>
    <property type="match status" value="1"/>
</dbReference>
<dbReference type="InterPro" id="IPR036509">
    <property type="entry name" value="Met_Sox_Rdtase_MsrA_sf"/>
</dbReference>
<dbReference type="SUPFAM" id="SSF55068">
    <property type="entry name" value="Peptide methionine sulfoxide reductase"/>
    <property type="match status" value="1"/>
</dbReference>
<evidence type="ECO:0000256" key="2">
    <source>
        <dbReference type="ARBA" id="ARBA00012502"/>
    </source>
</evidence>
<comment type="similarity">
    <text evidence="1">Belongs to the MsrA Met sulfoxide reductase family.</text>
</comment>
<evidence type="ECO:0000313" key="7">
    <source>
        <dbReference type="EnsemblMetazoa" id="tetur14g03230.1"/>
    </source>
</evidence>
<dbReference type="InterPro" id="IPR002569">
    <property type="entry name" value="Met_Sox_Rdtase_MsrA_dom"/>
</dbReference>
<evidence type="ECO:0000259" key="6">
    <source>
        <dbReference type="Pfam" id="PF20939"/>
    </source>
</evidence>
<proteinExistence type="inferred from homology"/>
<evidence type="ECO:0000259" key="5">
    <source>
        <dbReference type="Pfam" id="PF01625"/>
    </source>
</evidence>
<protein>
    <recommendedName>
        <fullName evidence="2">peptide-methionine (S)-S-oxide reductase</fullName>
        <ecNumber evidence="2">1.8.4.11</ecNumber>
    </recommendedName>
    <alternativeName>
        <fullName evidence="4">Peptide-methionine (S)-S-oxide reductase</fullName>
    </alternativeName>
</protein>
<dbReference type="GO" id="GO:0008113">
    <property type="term" value="F:peptide-methionine (S)-S-oxide reductase activity"/>
    <property type="evidence" value="ECO:0007669"/>
    <property type="project" value="UniProtKB-EC"/>
</dbReference>
<gene>
    <name evidence="7" type="primary">107365175</name>
</gene>
<feature type="domain" description="Peptide methionine sulphoxide reductase MsrA" evidence="5">
    <location>
        <begin position="8"/>
        <end position="142"/>
    </location>
</feature>
<name>T1KLQ1_TETUR</name>
<sequence>MFNMVREKACFGMGCFWHVEALFGAQLGVLTTKVGYSGGKLEGPTYYKIGDHVEVVELAYENEKTSYEKLLKIFWSNHDPTSKPYKRQYISAIYYHTEEQKNLAEQTMKEQQSKHARPIVTEIAPAGKFYDAEDYHQKYQLRCNPKLLKTLGLNDTTLKSSELAAKLNGYVCGMKTKQEFEADSKEFNFTDEQRQYILAAINSGVKAHC</sequence>
<dbReference type="Pfam" id="PF01625">
    <property type="entry name" value="PMSR"/>
    <property type="match status" value="1"/>
</dbReference>
<dbReference type="STRING" id="32264.T1KLQ1"/>
<dbReference type="InterPro" id="IPR049006">
    <property type="entry name" value="MsrA_helical"/>
</dbReference>
<accession>T1KLQ1</accession>
<dbReference type="EMBL" id="CAEY01000211">
    <property type="status" value="NOT_ANNOTATED_CDS"/>
    <property type="molecule type" value="Genomic_DNA"/>
</dbReference>
<dbReference type="HOGENOM" id="CLU_031040_6_1_1"/>
<dbReference type="EC" id="1.8.4.11" evidence="2"/>
<dbReference type="KEGG" id="tut:107365175"/>
<dbReference type="EnsemblMetazoa" id="tetur14g03230.1">
    <property type="protein sequence ID" value="tetur14g03230.1"/>
    <property type="gene ID" value="tetur14g03230"/>
</dbReference>
<dbReference type="AlphaFoldDB" id="T1KLQ1"/>
<dbReference type="NCBIfam" id="TIGR00401">
    <property type="entry name" value="msrA"/>
    <property type="match status" value="1"/>
</dbReference>
<feature type="domain" description="Selenoprotein methionine sulfoxide reductase A helical" evidence="6">
    <location>
        <begin position="152"/>
        <end position="187"/>
    </location>
</feature>
<dbReference type="eggNOG" id="KOG1635">
    <property type="taxonomic scope" value="Eukaryota"/>
</dbReference>
<keyword evidence="3" id="KW-0560">Oxidoreductase</keyword>
<evidence type="ECO:0000313" key="8">
    <source>
        <dbReference type="Proteomes" id="UP000015104"/>
    </source>
</evidence>
<evidence type="ECO:0000256" key="1">
    <source>
        <dbReference type="ARBA" id="ARBA00005591"/>
    </source>
</evidence>
<dbReference type="PANTHER" id="PTHR43774">
    <property type="entry name" value="PEPTIDE METHIONINE SULFOXIDE REDUCTASE"/>
    <property type="match status" value="1"/>
</dbReference>
<evidence type="ECO:0000256" key="3">
    <source>
        <dbReference type="ARBA" id="ARBA00023002"/>
    </source>
</evidence>
<dbReference type="OrthoDB" id="77405at2759"/>
<dbReference type="OMA" id="QCFWGAE"/>
<reference evidence="7" key="2">
    <citation type="submission" date="2015-06" db="UniProtKB">
        <authorList>
            <consortium name="EnsemblMetazoa"/>
        </authorList>
    </citation>
    <scope>IDENTIFICATION</scope>
</reference>
<dbReference type="Proteomes" id="UP000015104">
    <property type="component" value="Unassembled WGS sequence"/>
</dbReference>
<dbReference type="Pfam" id="PF20939">
    <property type="entry name" value="MsrA_helical"/>
    <property type="match status" value="1"/>
</dbReference>